<dbReference type="InterPro" id="IPR029044">
    <property type="entry name" value="Nucleotide-diphossugar_trans"/>
</dbReference>
<comment type="subcellular location">
    <subcellularLocation>
        <location evidence="1">Cell membrane</location>
    </subcellularLocation>
</comment>
<protein>
    <submittedName>
        <fullName evidence="7">TIGR04283 family arsenosugar biosynthesis glycosyltransferase</fullName>
    </submittedName>
</protein>
<evidence type="ECO:0000313" key="7">
    <source>
        <dbReference type="EMBL" id="MCP1337578.1"/>
    </source>
</evidence>
<keyword evidence="5" id="KW-0472">Membrane</keyword>
<evidence type="ECO:0000256" key="1">
    <source>
        <dbReference type="ARBA" id="ARBA00004236"/>
    </source>
</evidence>
<keyword evidence="8" id="KW-1185">Reference proteome</keyword>
<sequence>MLSIVIPTLNAEATLAPVLAALVPGAVEGLVREVIVADGGSADRTEEIADAAGCQWIAAPRGRGPQLRAGAAVARSDWLLFLHADTVLTPGWIGEADRFLAHPGAHERAAAFRFALDAEGWRPRALEAMVRLRCSLFGLPYGDQGLLVSRRLYDRLGGFAELPLMEDVEFVRRIGRGRLSMLPVRAVTSATRYDRDGYLKRPARNLMCLGLYFAGMSPQRIARLYA</sequence>
<dbReference type="InterPro" id="IPR001173">
    <property type="entry name" value="Glyco_trans_2-like"/>
</dbReference>
<dbReference type="Proteomes" id="UP001055804">
    <property type="component" value="Unassembled WGS sequence"/>
</dbReference>
<evidence type="ECO:0000256" key="4">
    <source>
        <dbReference type="ARBA" id="ARBA00022679"/>
    </source>
</evidence>
<dbReference type="Gene3D" id="3.90.550.10">
    <property type="entry name" value="Spore Coat Polysaccharide Biosynthesis Protein SpsA, Chain A"/>
    <property type="match status" value="1"/>
</dbReference>
<dbReference type="InterPro" id="IPR026461">
    <property type="entry name" value="Trfase_2_rSAM/seldom_assoc"/>
</dbReference>
<reference evidence="7" key="1">
    <citation type="submission" date="2022-06" db="EMBL/GenBank/DDBJ databases">
        <title>Isolation and Genomics of Futiania mangrovii gen. nov., sp. nov., a Rare and Metabolically-versatile member in the Class Alphaproteobacteria.</title>
        <authorList>
            <person name="Liu L."/>
            <person name="Huang W.-C."/>
            <person name="Pan J."/>
            <person name="Li J."/>
            <person name="Huang Y."/>
            <person name="Du H."/>
            <person name="Liu Y."/>
            <person name="Li M."/>
        </authorList>
    </citation>
    <scope>NUCLEOTIDE SEQUENCE</scope>
    <source>
        <strain evidence="7">FT118</strain>
    </source>
</reference>
<dbReference type="AlphaFoldDB" id="A0A9J6PND9"/>
<keyword evidence="3" id="KW-0328">Glycosyltransferase</keyword>
<evidence type="ECO:0000259" key="6">
    <source>
        <dbReference type="Pfam" id="PF00535"/>
    </source>
</evidence>
<dbReference type="CDD" id="cd02522">
    <property type="entry name" value="GT_2_like_a"/>
    <property type="match status" value="1"/>
</dbReference>
<name>A0A9J6PND9_9PROT</name>
<accession>A0A9J6PND9</accession>
<evidence type="ECO:0000256" key="3">
    <source>
        <dbReference type="ARBA" id="ARBA00022676"/>
    </source>
</evidence>
<dbReference type="PANTHER" id="PTHR43646:SF2">
    <property type="entry name" value="GLYCOSYLTRANSFERASE 2-LIKE DOMAIN-CONTAINING PROTEIN"/>
    <property type="match status" value="1"/>
</dbReference>
<dbReference type="Pfam" id="PF00535">
    <property type="entry name" value="Glycos_transf_2"/>
    <property type="match status" value="1"/>
</dbReference>
<keyword evidence="2" id="KW-1003">Cell membrane</keyword>
<comment type="caution">
    <text evidence="7">The sequence shown here is derived from an EMBL/GenBank/DDBJ whole genome shotgun (WGS) entry which is preliminary data.</text>
</comment>
<dbReference type="SUPFAM" id="SSF53448">
    <property type="entry name" value="Nucleotide-diphospho-sugar transferases"/>
    <property type="match status" value="1"/>
</dbReference>
<dbReference type="RefSeq" id="WP_269333542.1">
    <property type="nucleotide sequence ID" value="NZ_JAMZFT010000003.1"/>
</dbReference>
<dbReference type="GO" id="GO:0016757">
    <property type="term" value="F:glycosyltransferase activity"/>
    <property type="evidence" value="ECO:0007669"/>
    <property type="project" value="UniProtKB-KW"/>
</dbReference>
<keyword evidence="4" id="KW-0808">Transferase</keyword>
<gene>
    <name evidence="7" type="ORF">NJQ99_14240</name>
</gene>
<dbReference type="EMBL" id="JAMZFT010000003">
    <property type="protein sequence ID" value="MCP1337578.1"/>
    <property type="molecule type" value="Genomic_DNA"/>
</dbReference>
<feature type="domain" description="Glycosyltransferase 2-like" evidence="6">
    <location>
        <begin position="3"/>
        <end position="103"/>
    </location>
</feature>
<evidence type="ECO:0000313" key="8">
    <source>
        <dbReference type="Proteomes" id="UP001055804"/>
    </source>
</evidence>
<evidence type="ECO:0000256" key="2">
    <source>
        <dbReference type="ARBA" id="ARBA00022475"/>
    </source>
</evidence>
<dbReference type="GO" id="GO:0005886">
    <property type="term" value="C:plasma membrane"/>
    <property type="evidence" value="ECO:0007669"/>
    <property type="project" value="UniProtKB-SubCell"/>
</dbReference>
<dbReference type="NCBIfam" id="TIGR04283">
    <property type="entry name" value="glyco_like_mftF"/>
    <property type="match status" value="1"/>
</dbReference>
<evidence type="ECO:0000256" key="5">
    <source>
        <dbReference type="ARBA" id="ARBA00023136"/>
    </source>
</evidence>
<organism evidence="7 8">
    <name type="scientific">Futiania mangrovi</name>
    <dbReference type="NCBI Taxonomy" id="2959716"/>
    <lineage>
        <taxon>Bacteria</taxon>
        <taxon>Pseudomonadati</taxon>
        <taxon>Pseudomonadota</taxon>
        <taxon>Alphaproteobacteria</taxon>
        <taxon>Futianiales</taxon>
        <taxon>Futianiaceae</taxon>
        <taxon>Futiania</taxon>
    </lineage>
</organism>
<dbReference type="PANTHER" id="PTHR43646">
    <property type="entry name" value="GLYCOSYLTRANSFERASE"/>
    <property type="match status" value="1"/>
</dbReference>
<proteinExistence type="predicted"/>